<dbReference type="eggNOG" id="ENOG5032I0F">
    <property type="taxonomic scope" value="Bacteria"/>
</dbReference>
<accession>F5RC40</accession>
<proteinExistence type="predicted"/>
<dbReference type="OrthoDB" id="8686982at2"/>
<dbReference type="InterPro" id="IPR014859">
    <property type="entry name" value="Phage_TAC_4"/>
</dbReference>
<name>F5RC40_METUF</name>
<dbReference type="AlphaFoldDB" id="F5RC40"/>
<dbReference type="RefSeq" id="WP_008060688.1">
    <property type="nucleotide sequence ID" value="NZ_AFHG01000044.1"/>
</dbReference>
<keyword evidence="2" id="KW-1185">Reference proteome</keyword>
<evidence type="ECO:0000313" key="1">
    <source>
        <dbReference type="EMBL" id="EGK71903.1"/>
    </source>
</evidence>
<organism evidence="1 2">
    <name type="scientific">Methyloversatilis universalis (strain ATCC BAA-1314 / DSM 25237 / JCM 13912 / CCUG 52030 / FAM5)</name>
    <dbReference type="NCBI Taxonomy" id="1000565"/>
    <lineage>
        <taxon>Bacteria</taxon>
        <taxon>Pseudomonadati</taxon>
        <taxon>Pseudomonadota</taxon>
        <taxon>Betaproteobacteria</taxon>
        <taxon>Nitrosomonadales</taxon>
        <taxon>Sterolibacteriaceae</taxon>
        <taxon>Methyloversatilis</taxon>
    </lineage>
</organism>
<protein>
    <submittedName>
        <fullName evidence="1">Phage protein</fullName>
    </submittedName>
</protein>
<evidence type="ECO:0000313" key="2">
    <source>
        <dbReference type="Proteomes" id="UP000005019"/>
    </source>
</evidence>
<dbReference type="Pfam" id="PF08748">
    <property type="entry name" value="Phage_TAC_4"/>
    <property type="match status" value="1"/>
</dbReference>
<dbReference type="Proteomes" id="UP000005019">
    <property type="component" value="Unassembled WGS sequence"/>
</dbReference>
<gene>
    <name evidence="1" type="ORF">METUNv1_01681</name>
</gene>
<sequence>MAFKLKPNPTFQAKVKIAVPGQDKPEVITFTFRHKTKVELEALFSEASKQTSDVDLVAEIATNWDVADAPFNREALEELFQNYHGAALAIVDAYHQQLQAARLGN</sequence>
<comment type="caution">
    <text evidence="1">The sequence shown here is derived from an EMBL/GenBank/DDBJ whole genome shotgun (WGS) entry which is preliminary data.</text>
</comment>
<reference evidence="1 2" key="1">
    <citation type="journal article" date="2011" name="J. Bacteriol.">
        <title>Genome sequence of Methyloversatilis universalis FAM5T, a methylotrophic representative of the order Rhodocyclales.</title>
        <authorList>
            <person name="Kittichotirat W."/>
            <person name="Good N.M."/>
            <person name="Hall R."/>
            <person name="Bringel F."/>
            <person name="Lajus A."/>
            <person name="Medigue C."/>
            <person name="Smalley N.E."/>
            <person name="Beck D."/>
            <person name="Bumgarner R."/>
            <person name="Vuilleumier S."/>
            <person name="Kalyuzhnaya M.G."/>
        </authorList>
    </citation>
    <scope>NUCLEOTIDE SEQUENCE [LARGE SCALE GENOMIC DNA]</scope>
    <source>
        <strain evidence="2">ATCC BAA-1314 / JCM 13912 / FAM5</strain>
    </source>
</reference>
<dbReference type="STRING" id="1000565.METUNv1_01681"/>
<dbReference type="EMBL" id="AFHG01000044">
    <property type="protein sequence ID" value="EGK71903.1"/>
    <property type="molecule type" value="Genomic_DNA"/>
</dbReference>